<evidence type="ECO:0000313" key="2">
    <source>
        <dbReference type="Proteomes" id="UP000000788"/>
    </source>
</evidence>
<dbReference type="AlphaFoldDB" id="A9BE46"/>
<dbReference type="STRING" id="93059.P9211_04251"/>
<dbReference type="Proteomes" id="UP000000788">
    <property type="component" value="Chromosome"/>
</dbReference>
<dbReference type="Pfam" id="PF11061">
    <property type="entry name" value="Tsr0524-like"/>
    <property type="match status" value="1"/>
</dbReference>
<keyword evidence="2" id="KW-1185">Reference proteome</keyword>
<evidence type="ECO:0000313" key="1">
    <source>
        <dbReference type="EMBL" id="ABX08356.1"/>
    </source>
</evidence>
<dbReference type="EMBL" id="CP000878">
    <property type="protein sequence ID" value="ABX08356.1"/>
    <property type="molecule type" value="Genomic_DNA"/>
</dbReference>
<organism evidence="1 2">
    <name type="scientific">Prochlorococcus marinus (strain MIT 9211)</name>
    <dbReference type="NCBI Taxonomy" id="93059"/>
    <lineage>
        <taxon>Bacteria</taxon>
        <taxon>Bacillati</taxon>
        <taxon>Cyanobacteriota</taxon>
        <taxon>Cyanophyceae</taxon>
        <taxon>Synechococcales</taxon>
        <taxon>Prochlorococcaceae</taxon>
        <taxon>Prochlorococcus</taxon>
    </lineage>
</organism>
<dbReference type="eggNOG" id="ENOG5030RBJ">
    <property type="taxonomic scope" value="Bacteria"/>
</dbReference>
<dbReference type="KEGG" id="pmj:P9211_04251"/>
<gene>
    <name evidence="1" type="ordered locus">P9211_04251</name>
</gene>
<dbReference type="HOGENOM" id="CLU_191597_0_0_3"/>
<name>A9BE46_PROM4</name>
<proteinExistence type="predicted"/>
<dbReference type="InterPro" id="IPR021291">
    <property type="entry name" value="Tsr0524-like"/>
</dbReference>
<accession>A9BE46</accession>
<sequence>MCCPHTQIVQVMPQSVNLTRIGSRIKVDLDQVRDRIPGKLIKKLTKDPSGTVLDYKMTDGGGVGVIVKLNDGSKRWFFEDEFRRG</sequence>
<protein>
    <recommendedName>
        <fullName evidence="3">Cytochrome b6-f complex subunit PetP</fullName>
    </recommendedName>
</protein>
<reference evidence="1 2" key="1">
    <citation type="journal article" date="2007" name="PLoS Genet.">
        <title>Patterns and implications of gene gain and loss in the evolution of Prochlorococcus.</title>
        <authorList>
            <person name="Kettler G.C."/>
            <person name="Martiny A.C."/>
            <person name="Huang K."/>
            <person name="Zucker J."/>
            <person name="Coleman M.L."/>
            <person name="Rodrigue S."/>
            <person name="Chen F."/>
            <person name="Lapidus A."/>
            <person name="Ferriera S."/>
            <person name="Johnson J."/>
            <person name="Steglich C."/>
            <person name="Church G.M."/>
            <person name="Richardson P."/>
            <person name="Chisholm S.W."/>
        </authorList>
    </citation>
    <scope>NUCLEOTIDE SEQUENCE [LARGE SCALE GENOMIC DNA]</scope>
    <source>
        <strain evidence="2">MIT 9211</strain>
    </source>
</reference>
<evidence type="ECO:0008006" key="3">
    <source>
        <dbReference type="Google" id="ProtNLM"/>
    </source>
</evidence>